<dbReference type="PANTHER" id="PTHR42820:SF1">
    <property type="entry name" value="SHORT-CHAIN DEHYDROGENASE_REDUCTASE FAMILY PROTEIN"/>
    <property type="match status" value="1"/>
</dbReference>
<dbReference type="InterPro" id="IPR002347">
    <property type="entry name" value="SDR_fam"/>
</dbReference>
<dbReference type="EMBL" id="LUGG01000003">
    <property type="protein sequence ID" value="OBZ76853.1"/>
    <property type="molecule type" value="Genomic_DNA"/>
</dbReference>
<accession>A0A1C7MIX9</accession>
<comment type="caution">
    <text evidence="1">The sequence shown here is derived from an EMBL/GenBank/DDBJ whole genome shotgun (WGS) entry which is preliminary data.</text>
</comment>
<dbReference type="GO" id="GO:0005829">
    <property type="term" value="C:cytosol"/>
    <property type="evidence" value="ECO:0007669"/>
    <property type="project" value="TreeGrafter"/>
</dbReference>
<dbReference type="Pfam" id="PF00106">
    <property type="entry name" value="adh_short"/>
    <property type="match status" value="1"/>
</dbReference>
<organism evidence="1 2">
    <name type="scientific">Grifola frondosa</name>
    <name type="common">Maitake</name>
    <name type="synonym">Polyporus frondosus</name>
    <dbReference type="NCBI Taxonomy" id="5627"/>
    <lineage>
        <taxon>Eukaryota</taxon>
        <taxon>Fungi</taxon>
        <taxon>Dikarya</taxon>
        <taxon>Basidiomycota</taxon>
        <taxon>Agaricomycotina</taxon>
        <taxon>Agaricomycetes</taxon>
        <taxon>Polyporales</taxon>
        <taxon>Grifolaceae</taxon>
        <taxon>Grifola</taxon>
    </lineage>
</organism>
<dbReference type="InterPro" id="IPR036291">
    <property type="entry name" value="NAD(P)-bd_dom_sf"/>
</dbReference>
<evidence type="ECO:0000313" key="2">
    <source>
        <dbReference type="Proteomes" id="UP000092993"/>
    </source>
</evidence>
<protein>
    <submittedName>
        <fullName evidence="1">Glucose 1-dehydrogenase B</fullName>
    </submittedName>
</protein>
<dbReference type="GO" id="GO:0010301">
    <property type="term" value="F:xanthoxin dehydrogenase (NAD+) activity"/>
    <property type="evidence" value="ECO:0007669"/>
    <property type="project" value="TreeGrafter"/>
</dbReference>
<evidence type="ECO:0000313" key="1">
    <source>
        <dbReference type="EMBL" id="OBZ76853.1"/>
    </source>
</evidence>
<dbReference type="PANTHER" id="PTHR42820">
    <property type="entry name" value="SHORT-CHAIN DEHYDROGENASE REDUCTASE"/>
    <property type="match status" value="1"/>
</dbReference>
<dbReference type="Proteomes" id="UP000092993">
    <property type="component" value="Unassembled WGS sequence"/>
</dbReference>
<reference evidence="1 2" key="1">
    <citation type="submission" date="2016-03" db="EMBL/GenBank/DDBJ databases">
        <title>Whole genome sequencing of Grifola frondosa 9006-11.</title>
        <authorList>
            <person name="Min B."/>
            <person name="Park H."/>
            <person name="Kim J.-G."/>
            <person name="Cho H."/>
            <person name="Oh Y.-L."/>
            <person name="Kong W.-S."/>
            <person name="Choi I.-G."/>
        </authorList>
    </citation>
    <scope>NUCLEOTIDE SEQUENCE [LARGE SCALE GENOMIC DNA]</scope>
    <source>
        <strain evidence="1 2">9006-11</strain>
    </source>
</reference>
<dbReference type="GO" id="GO:0009688">
    <property type="term" value="P:abscisic acid biosynthetic process"/>
    <property type="evidence" value="ECO:0007669"/>
    <property type="project" value="TreeGrafter"/>
</dbReference>
<sequence>MTFAFSVSFWNQLTHRSSLELSHGCSLYSWLLDLTGPGRRSSFYNQVCRLTDLLFQQNLDTLAEQLKQTSGPRTLTVLGDVSVEADVQALVDTVVREFGGLDVMVANAGIAKVATLHETSVEDLDHLYAVNVRGVFLSYKKER</sequence>
<gene>
    <name evidence="1" type="primary">gdhB</name>
    <name evidence="1" type="ORF">A0H81_03387</name>
</gene>
<name>A0A1C7MIX9_GRIFR</name>
<dbReference type="STRING" id="5627.A0A1C7MIX9"/>
<keyword evidence="2" id="KW-1185">Reference proteome</keyword>
<dbReference type="OrthoDB" id="498125at2759"/>
<dbReference type="SUPFAM" id="SSF51735">
    <property type="entry name" value="NAD(P)-binding Rossmann-fold domains"/>
    <property type="match status" value="1"/>
</dbReference>
<dbReference type="Gene3D" id="3.40.50.720">
    <property type="entry name" value="NAD(P)-binding Rossmann-like Domain"/>
    <property type="match status" value="1"/>
</dbReference>
<dbReference type="AlphaFoldDB" id="A0A1C7MIX9"/>
<proteinExistence type="predicted"/>